<dbReference type="InterPro" id="IPR019734">
    <property type="entry name" value="TPR_rpt"/>
</dbReference>
<accession>A0ABX7BKR1</accession>
<evidence type="ECO:0000313" key="7">
    <source>
        <dbReference type="EMBL" id="QQQ18155.1"/>
    </source>
</evidence>
<protein>
    <submittedName>
        <fullName evidence="7">C-type cytochrome biogenesis protein CcmI</fullName>
    </submittedName>
</protein>
<name>A0ABX7BKR1_9CAUL</name>
<gene>
    <name evidence="7" type="primary">ccmI</name>
    <name evidence="7" type="ORF">JIP62_12695</name>
</gene>
<dbReference type="InterPro" id="IPR011990">
    <property type="entry name" value="TPR-like_helical_dom_sf"/>
</dbReference>
<feature type="repeat" description="TPR" evidence="5">
    <location>
        <begin position="151"/>
        <end position="184"/>
    </location>
</feature>
<evidence type="ECO:0000256" key="4">
    <source>
        <dbReference type="ARBA" id="ARBA00022803"/>
    </source>
</evidence>
<dbReference type="Proteomes" id="UP000595448">
    <property type="component" value="Chromosome"/>
</dbReference>
<dbReference type="PROSITE" id="PS50005">
    <property type="entry name" value="TPR"/>
    <property type="match status" value="1"/>
</dbReference>
<dbReference type="PANTHER" id="PTHR47870">
    <property type="entry name" value="CYTOCHROME C-TYPE BIOGENESIS PROTEIN CCMH"/>
    <property type="match status" value="1"/>
</dbReference>
<dbReference type="InterPro" id="IPR051263">
    <property type="entry name" value="C-type_cytochrome_biogenesis"/>
</dbReference>
<organism evidence="7 8">
    <name type="scientific">Brevundimonas vitisensis</name>
    <dbReference type="NCBI Taxonomy" id="2800818"/>
    <lineage>
        <taxon>Bacteria</taxon>
        <taxon>Pseudomonadati</taxon>
        <taxon>Pseudomonadota</taxon>
        <taxon>Alphaproteobacteria</taxon>
        <taxon>Caulobacterales</taxon>
        <taxon>Caulobacteraceae</taxon>
        <taxon>Brevundimonas</taxon>
    </lineage>
</organism>
<evidence type="ECO:0000256" key="2">
    <source>
        <dbReference type="ARBA" id="ARBA00022737"/>
    </source>
</evidence>
<comment type="subcellular location">
    <subcellularLocation>
        <location evidence="1">Cell envelope</location>
    </subcellularLocation>
</comment>
<evidence type="ECO:0000256" key="3">
    <source>
        <dbReference type="ARBA" id="ARBA00022748"/>
    </source>
</evidence>
<evidence type="ECO:0000256" key="1">
    <source>
        <dbReference type="ARBA" id="ARBA00004196"/>
    </source>
</evidence>
<dbReference type="NCBIfam" id="TIGR03142">
    <property type="entry name" value="cytochro_ccmI"/>
    <property type="match status" value="1"/>
</dbReference>
<proteinExistence type="predicted"/>
<keyword evidence="3" id="KW-0201">Cytochrome c-type biogenesis</keyword>
<dbReference type="Pfam" id="PF23914">
    <property type="entry name" value="TPR_CcmH_CycH"/>
    <property type="match status" value="1"/>
</dbReference>
<reference evidence="7 8" key="1">
    <citation type="submission" date="2021-01" db="EMBL/GenBank/DDBJ databases">
        <title>Brevundimonas vitis sp. nov., an bacterium isolated from grape (Vitis vinifera).</title>
        <authorList>
            <person name="Jiang L."/>
            <person name="Lee J."/>
        </authorList>
    </citation>
    <scope>NUCLEOTIDE SEQUENCE [LARGE SCALE GENOMIC DNA]</scope>
    <source>
        <strain evidence="7 8">GRTSA-9</strain>
    </source>
</reference>
<dbReference type="Gene3D" id="1.25.40.10">
    <property type="entry name" value="Tetratricopeptide repeat domain"/>
    <property type="match status" value="1"/>
</dbReference>
<dbReference type="InterPro" id="IPR017560">
    <property type="entry name" value="Cyt_c_biogenesis_CcmI"/>
</dbReference>
<dbReference type="SUPFAM" id="SSF48452">
    <property type="entry name" value="TPR-like"/>
    <property type="match status" value="1"/>
</dbReference>
<evidence type="ECO:0000256" key="5">
    <source>
        <dbReference type="PROSITE-ProRule" id="PRU00339"/>
    </source>
</evidence>
<evidence type="ECO:0000259" key="6">
    <source>
        <dbReference type="Pfam" id="PF23914"/>
    </source>
</evidence>
<evidence type="ECO:0000313" key="8">
    <source>
        <dbReference type="Proteomes" id="UP000595448"/>
    </source>
</evidence>
<sequence>MTVFWILTGLATALAGLLVLTGARRGASAEPPAEAGAVELAELDRLLARGLLDAEAHALARAEAGRRLLAAGPEAAAPVTGAHDRQWVLAGVGLTAAAALGLYLGTGSLGLPDQPYQKRVAEWAAGPLETLEPAQLAAVVEQRVKAAPGDRTALTFLGVARFEAGDPIGAASAFRRALAIDPNDAQSWARLGESLVRANDGVVGTDAEAAFREAINRDPDQLGARYFLGEAALARGDGATVRAMWGPLIAVLDPRDPRRADLIARLPPETAP</sequence>
<dbReference type="RefSeq" id="WP_201102527.1">
    <property type="nucleotide sequence ID" value="NZ_CP067977.1"/>
</dbReference>
<dbReference type="PANTHER" id="PTHR47870:SF1">
    <property type="entry name" value="CYTOCHROME C-TYPE BIOGENESIS PROTEIN CCMH"/>
    <property type="match status" value="1"/>
</dbReference>
<keyword evidence="8" id="KW-1185">Reference proteome</keyword>
<feature type="domain" description="Cytochrome c-type biogenesis protein H TPR" evidence="6">
    <location>
        <begin position="116"/>
        <end position="259"/>
    </location>
</feature>
<dbReference type="InterPro" id="IPR056413">
    <property type="entry name" value="TPR_CcmH_CycH"/>
</dbReference>
<keyword evidence="2" id="KW-0677">Repeat</keyword>
<keyword evidence="4 5" id="KW-0802">TPR repeat</keyword>
<dbReference type="EMBL" id="CP067977">
    <property type="protein sequence ID" value="QQQ18155.1"/>
    <property type="molecule type" value="Genomic_DNA"/>
</dbReference>